<proteinExistence type="predicted"/>
<gene>
    <name evidence="2" type="ORF">FF38_13014</name>
</gene>
<dbReference type="AlphaFoldDB" id="A0A0L0C3K9"/>
<feature type="transmembrane region" description="Helical" evidence="1">
    <location>
        <begin position="83"/>
        <end position="106"/>
    </location>
</feature>
<accession>A0A0L0C3K9</accession>
<organism evidence="2 3">
    <name type="scientific">Lucilia cuprina</name>
    <name type="common">Green bottle fly</name>
    <name type="synonym">Australian sheep blowfly</name>
    <dbReference type="NCBI Taxonomy" id="7375"/>
    <lineage>
        <taxon>Eukaryota</taxon>
        <taxon>Metazoa</taxon>
        <taxon>Ecdysozoa</taxon>
        <taxon>Arthropoda</taxon>
        <taxon>Hexapoda</taxon>
        <taxon>Insecta</taxon>
        <taxon>Pterygota</taxon>
        <taxon>Neoptera</taxon>
        <taxon>Endopterygota</taxon>
        <taxon>Diptera</taxon>
        <taxon>Brachycera</taxon>
        <taxon>Muscomorpha</taxon>
        <taxon>Oestroidea</taxon>
        <taxon>Calliphoridae</taxon>
        <taxon>Luciliinae</taxon>
        <taxon>Lucilia</taxon>
    </lineage>
</organism>
<dbReference type="EMBL" id="JRES01000953">
    <property type="protein sequence ID" value="KNC26831.1"/>
    <property type="molecule type" value="Genomic_DNA"/>
</dbReference>
<keyword evidence="1" id="KW-0812">Transmembrane</keyword>
<keyword evidence="1" id="KW-1133">Transmembrane helix</keyword>
<protein>
    <submittedName>
        <fullName evidence="2">Uncharacterized protein</fullName>
    </submittedName>
</protein>
<sequence>MESTIYIKKYTNEFSLSILFGLSNDMDVGKKVLNISNETWSLDKEGVNLHLERKKILDKKYYSSFLNPVVCEIASTTKFSSSVVGVVVDSGTGVFMLISVASTLYLYTAMKIYIHVLGYKDVMFFCVSGISLLCSQNSAYMRLVVFFGYFRI</sequence>
<reference evidence="2 3" key="1">
    <citation type="journal article" date="2015" name="Nat. Commun.">
        <title>Lucilia cuprina genome unlocks parasitic fly biology to underpin future interventions.</title>
        <authorList>
            <person name="Anstead C.A."/>
            <person name="Korhonen P.K."/>
            <person name="Young N.D."/>
            <person name="Hall R.S."/>
            <person name="Jex A.R."/>
            <person name="Murali S.C."/>
            <person name="Hughes D.S."/>
            <person name="Lee S.F."/>
            <person name="Perry T."/>
            <person name="Stroehlein A.J."/>
            <person name="Ansell B.R."/>
            <person name="Breugelmans B."/>
            <person name="Hofmann A."/>
            <person name="Qu J."/>
            <person name="Dugan S."/>
            <person name="Lee S.L."/>
            <person name="Chao H."/>
            <person name="Dinh H."/>
            <person name="Han Y."/>
            <person name="Doddapaneni H.V."/>
            <person name="Worley K.C."/>
            <person name="Muzny D.M."/>
            <person name="Ioannidis P."/>
            <person name="Waterhouse R.M."/>
            <person name="Zdobnov E.M."/>
            <person name="James P.J."/>
            <person name="Bagnall N.H."/>
            <person name="Kotze A.C."/>
            <person name="Gibbs R.A."/>
            <person name="Richards S."/>
            <person name="Batterham P."/>
            <person name="Gasser R.B."/>
        </authorList>
    </citation>
    <scope>NUCLEOTIDE SEQUENCE [LARGE SCALE GENOMIC DNA]</scope>
    <source>
        <strain evidence="2 3">LS</strain>
        <tissue evidence="2">Full body</tissue>
    </source>
</reference>
<keyword evidence="1" id="KW-0472">Membrane</keyword>
<comment type="caution">
    <text evidence="2">The sequence shown here is derived from an EMBL/GenBank/DDBJ whole genome shotgun (WGS) entry which is preliminary data.</text>
</comment>
<keyword evidence="3" id="KW-1185">Reference proteome</keyword>
<name>A0A0L0C3K9_LUCCU</name>
<evidence type="ECO:0000256" key="1">
    <source>
        <dbReference type="SAM" id="Phobius"/>
    </source>
</evidence>
<feature type="transmembrane region" description="Helical" evidence="1">
    <location>
        <begin position="112"/>
        <end position="134"/>
    </location>
</feature>
<dbReference type="Proteomes" id="UP000037069">
    <property type="component" value="Unassembled WGS sequence"/>
</dbReference>
<evidence type="ECO:0000313" key="3">
    <source>
        <dbReference type="Proteomes" id="UP000037069"/>
    </source>
</evidence>
<evidence type="ECO:0000313" key="2">
    <source>
        <dbReference type="EMBL" id="KNC26831.1"/>
    </source>
</evidence>